<dbReference type="GO" id="GO:0015074">
    <property type="term" value="P:DNA integration"/>
    <property type="evidence" value="ECO:0007669"/>
    <property type="project" value="InterPro"/>
</dbReference>
<protein>
    <recommendedName>
        <fullName evidence="4">Tyr recombinase domain-containing protein</fullName>
    </recommendedName>
</protein>
<dbReference type="Proteomes" id="UP000232673">
    <property type="component" value="Unassembled WGS sequence"/>
</dbReference>
<proteinExistence type="predicted"/>
<evidence type="ECO:0000313" key="3">
    <source>
        <dbReference type="Proteomes" id="UP000232673"/>
    </source>
</evidence>
<evidence type="ECO:0000313" key="2">
    <source>
        <dbReference type="EMBL" id="PKD19984.1"/>
    </source>
</evidence>
<dbReference type="SUPFAM" id="SSF56349">
    <property type="entry name" value="DNA breaking-rejoining enzymes"/>
    <property type="match status" value="1"/>
</dbReference>
<organism evidence="2 3">
    <name type="scientific">Salegentibacter salinarum</name>
    <dbReference type="NCBI Taxonomy" id="447422"/>
    <lineage>
        <taxon>Bacteria</taxon>
        <taxon>Pseudomonadati</taxon>
        <taxon>Bacteroidota</taxon>
        <taxon>Flavobacteriia</taxon>
        <taxon>Flavobacteriales</taxon>
        <taxon>Flavobacteriaceae</taxon>
        <taxon>Salegentibacter</taxon>
    </lineage>
</organism>
<dbReference type="Gene3D" id="1.10.443.10">
    <property type="entry name" value="Intergrase catalytic core"/>
    <property type="match status" value="1"/>
</dbReference>
<dbReference type="EMBL" id="LKTS01000008">
    <property type="protein sequence ID" value="PKD19984.1"/>
    <property type="molecule type" value="Genomic_DNA"/>
</dbReference>
<dbReference type="OrthoDB" id="1098628at2"/>
<comment type="caution">
    <text evidence="2">The sequence shown here is derived from an EMBL/GenBank/DDBJ whole genome shotgun (WGS) entry which is preliminary data.</text>
</comment>
<dbReference type="STRING" id="447422.SAMN05660903_03545"/>
<dbReference type="GO" id="GO:0003677">
    <property type="term" value="F:DNA binding"/>
    <property type="evidence" value="ECO:0007669"/>
    <property type="project" value="InterPro"/>
</dbReference>
<accession>A0A2N0TZ12</accession>
<keyword evidence="3" id="KW-1185">Reference proteome</keyword>
<name>A0A2N0TZ12_9FLAO</name>
<dbReference type="GO" id="GO:0006310">
    <property type="term" value="P:DNA recombination"/>
    <property type="evidence" value="ECO:0007669"/>
    <property type="project" value="UniProtKB-KW"/>
</dbReference>
<sequence length="136" mass="15478">MPIDRLDHVRDMFVFSSYTEISYTDLIKLTKNNNVLGTDGDQWIIYNRQKTHTAVEVPLLDTALQILEKYQAHPITKVTETLLPCLTNKKLNVFLKEVGLVGGIKKLTFHMGRHTLATTVTRNNGLLIETVVLTRN</sequence>
<gene>
    <name evidence="2" type="ORF">APR41_14990</name>
</gene>
<evidence type="ECO:0000256" key="1">
    <source>
        <dbReference type="ARBA" id="ARBA00023172"/>
    </source>
</evidence>
<dbReference type="RefSeq" id="WP_079714515.1">
    <property type="nucleotide sequence ID" value="NZ_FUZC01000022.1"/>
</dbReference>
<keyword evidence="1" id="KW-0233">DNA recombination</keyword>
<evidence type="ECO:0008006" key="4">
    <source>
        <dbReference type="Google" id="ProtNLM"/>
    </source>
</evidence>
<reference evidence="2 3" key="1">
    <citation type="submission" date="2015-10" db="EMBL/GenBank/DDBJ databases">
        <title>Draft genome sequence of Salegentibacter salinarum KCTC 12975.</title>
        <authorList>
            <person name="Lin W."/>
            <person name="Zheng Q."/>
        </authorList>
    </citation>
    <scope>NUCLEOTIDE SEQUENCE [LARGE SCALE GENOMIC DNA]</scope>
    <source>
        <strain evidence="2 3">KCTC 12975</strain>
    </source>
</reference>
<dbReference type="CDD" id="cd01185">
    <property type="entry name" value="INTN1_C_like"/>
    <property type="match status" value="1"/>
</dbReference>
<dbReference type="InterPro" id="IPR011010">
    <property type="entry name" value="DNA_brk_join_enz"/>
</dbReference>
<dbReference type="AlphaFoldDB" id="A0A2N0TZ12"/>
<dbReference type="InterPro" id="IPR013762">
    <property type="entry name" value="Integrase-like_cat_sf"/>
</dbReference>